<sequence length="120" mass="13506">MASYMKPGKEWVRLWNFYGVLCSNSVNGMNGSQSVSEYTQCQLDHMCISQTTEPIPHDKDRRRSAETIPKATKTKVKTLPALLSCMGIDVLYVCTNKVDQKSEKCLPFGDNKQKTLVTVI</sequence>
<keyword evidence="1" id="KW-1185">Reference proteome</keyword>
<evidence type="ECO:0000313" key="2">
    <source>
        <dbReference type="WBParaSite" id="Pan_g4975.t1"/>
    </source>
</evidence>
<reference evidence="2" key="2">
    <citation type="submission" date="2020-10" db="UniProtKB">
        <authorList>
            <consortium name="WormBaseParasite"/>
        </authorList>
    </citation>
    <scope>IDENTIFICATION</scope>
</reference>
<organism evidence="1 2">
    <name type="scientific">Panagrellus redivivus</name>
    <name type="common">Microworm</name>
    <dbReference type="NCBI Taxonomy" id="6233"/>
    <lineage>
        <taxon>Eukaryota</taxon>
        <taxon>Metazoa</taxon>
        <taxon>Ecdysozoa</taxon>
        <taxon>Nematoda</taxon>
        <taxon>Chromadorea</taxon>
        <taxon>Rhabditida</taxon>
        <taxon>Tylenchina</taxon>
        <taxon>Panagrolaimomorpha</taxon>
        <taxon>Panagrolaimoidea</taxon>
        <taxon>Panagrolaimidae</taxon>
        <taxon>Panagrellus</taxon>
    </lineage>
</organism>
<name>A0A7E4VXX7_PANRE</name>
<dbReference type="AlphaFoldDB" id="A0A7E4VXX7"/>
<dbReference type="Proteomes" id="UP000492821">
    <property type="component" value="Unassembled WGS sequence"/>
</dbReference>
<proteinExistence type="predicted"/>
<protein>
    <submittedName>
        <fullName evidence="2">Transposase</fullName>
    </submittedName>
</protein>
<reference evidence="1" key="1">
    <citation type="journal article" date="2013" name="Genetics">
        <title>The draft genome and transcriptome of Panagrellus redivivus are shaped by the harsh demands of a free-living lifestyle.</title>
        <authorList>
            <person name="Srinivasan J."/>
            <person name="Dillman A.R."/>
            <person name="Macchietto M.G."/>
            <person name="Heikkinen L."/>
            <person name="Lakso M."/>
            <person name="Fracchia K.M."/>
            <person name="Antoshechkin I."/>
            <person name="Mortazavi A."/>
            <person name="Wong G."/>
            <person name="Sternberg P.W."/>
        </authorList>
    </citation>
    <scope>NUCLEOTIDE SEQUENCE [LARGE SCALE GENOMIC DNA]</scope>
    <source>
        <strain evidence="1">MT8872</strain>
    </source>
</reference>
<evidence type="ECO:0000313" key="1">
    <source>
        <dbReference type="Proteomes" id="UP000492821"/>
    </source>
</evidence>
<accession>A0A7E4VXX7</accession>
<dbReference type="WBParaSite" id="Pan_g4975.t1">
    <property type="protein sequence ID" value="Pan_g4975.t1"/>
    <property type="gene ID" value="Pan_g4975"/>
</dbReference>